<organism evidence="1 2">
    <name type="scientific">Pedobacter duraquae</name>
    <dbReference type="NCBI Taxonomy" id="425511"/>
    <lineage>
        <taxon>Bacteria</taxon>
        <taxon>Pseudomonadati</taxon>
        <taxon>Bacteroidota</taxon>
        <taxon>Sphingobacteriia</taxon>
        <taxon>Sphingobacteriales</taxon>
        <taxon>Sphingobacteriaceae</taxon>
        <taxon>Pedobacter</taxon>
    </lineage>
</organism>
<name>A0A4R6IPS4_9SPHI</name>
<keyword evidence="2" id="KW-1185">Reference proteome</keyword>
<dbReference type="Proteomes" id="UP000295499">
    <property type="component" value="Unassembled WGS sequence"/>
</dbReference>
<accession>A0A4R6IPS4</accession>
<evidence type="ECO:0000313" key="2">
    <source>
        <dbReference type="Proteomes" id="UP000295499"/>
    </source>
</evidence>
<proteinExistence type="predicted"/>
<comment type="caution">
    <text evidence="1">The sequence shown here is derived from an EMBL/GenBank/DDBJ whole genome shotgun (WGS) entry which is preliminary data.</text>
</comment>
<gene>
    <name evidence="1" type="ORF">CLV32_0475</name>
</gene>
<dbReference type="SUPFAM" id="SSF49265">
    <property type="entry name" value="Fibronectin type III"/>
    <property type="match status" value="1"/>
</dbReference>
<sequence>MKKQLASIFIATLLIACGKGNEGTPEPVVPPPVVVTPVPGKSSLSFPAQNDVCTSGTVVSETESKIVFKWAVAENTTSYELTLKNLLTNESVTKVATAVELEVTLARNTPYSWFITSKSNTESTKSDVWKFYNAGPGAITYAPFPAEIISPVMAETVTATSGKVRLEWRGSDVEGDIVGYDVYVGTTSPVLVKANETNSFLADLSVVPGTAYVWKVVTKDSKGNKSDSGVYQFTVK</sequence>
<dbReference type="OrthoDB" id="789771at2"/>
<dbReference type="Gene3D" id="2.60.40.10">
    <property type="entry name" value="Immunoglobulins"/>
    <property type="match status" value="1"/>
</dbReference>
<evidence type="ECO:0008006" key="3">
    <source>
        <dbReference type="Google" id="ProtNLM"/>
    </source>
</evidence>
<evidence type="ECO:0000313" key="1">
    <source>
        <dbReference type="EMBL" id="TDO24187.1"/>
    </source>
</evidence>
<dbReference type="PROSITE" id="PS51257">
    <property type="entry name" value="PROKAR_LIPOPROTEIN"/>
    <property type="match status" value="1"/>
</dbReference>
<dbReference type="AlphaFoldDB" id="A0A4R6IPS4"/>
<protein>
    <recommendedName>
        <fullName evidence="3">Fibronectin type-III domain-containing protein</fullName>
    </recommendedName>
</protein>
<reference evidence="1 2" key="1">
    <citation type="submission" date="2019-03" db="EMBL/GenBank/DDBJ databases">
        <title>Genomic Encyclopedia of Archaeal and Bacterial Type Strains, Phase II (KMG-II): from individual species to whole genera.</title>
        <authorList>
            <person name="Goeker M."/>
        </authorList>
    </citation>
    <scope>NUCLEOTIDE SEQUENCE [LARGE SCALE GENOMIC DNA]</scope>
    <source>
        <strain evidence="1 2">DSM 19034</strain>
    </source>
</reference>
<dbReference type="RefSeq" id="WP_133551956.1">
    <property type="nucleotide sequence ID" value="NZ_SNWM01000001.1"/>
</dbReference>
<dbReference type="EMBL" id="SNWM01000001">
    <property type="protein sequence ID" value="TDO24187.1"/>
    <property type="molecule type" value="Genomic_DNA"/>
</dbReference>
<dbReference type="InterPro" id="IPR013783">
    <property type="entry name" value="Ig-like_fold"/>
</dbReference>
<dbReference type="InterPro" id="IPR036116">
    <property type="entry name" value="FN3_sf"/>
</dbReference>